<evidence type="ECO:0000313" key="1">
    <source>
        <dbReference type="EMBL" id="BBH22957.1"/>
    </source>
</evidence>
<dbReference type="KEGG" id="pbk:Back11_43020"/>
<organism evidence="1 2">
    <name type="scientific">Paenibacillus baekrokdamisoli</name>
    <dbReference type="NCBI Taxonomy" id="1712516"/>
    <lineage>
        <taxon>Bacteria</taxon>
        <taxon>Bacillati</taxon>
        <taxon>Bacillota</taxon>
        <taxon>Bacilli</taxon>
        <taxon>Bacillales</taxon>
        <taxon>Paenibacillaceae</taxon>
        <taxon>Paenibacillus</taxon>
    </lineage>
</organism>
<reference evidence="1 2" key="1">
    <citation type="submission" date="2018-11" db="EMBL/GenBank/DDBJ databases">
        <title>Complete genome sequence of Paenibacillus baekrokdamisoli strain KCTC 33723.</title>
        <authorList>
            <person name="Kang S.W."/>
            <person name="Lee K.C."/>
            <person name="Kim K.K."/>
            <person name="Kim J.S."/>
            <person name="Kim D.S."/>
            <person name="Ko S.H."/>
            <person name="Yang S.H."/>
            <person name="Lee J.S."/>
        </authorList>
    </citation>
    <scope>NUCLEOTIDE SEQUENCE [LARGE SCALE GENOMIC DNA]</scope>
    <source>
        <strain evidence="1 2">KCTC 33723</strain>
    </source>
</reference>
<accession>A0A3G9IVR4</accession>
<keyword evidence="2" id="KW-1185">Reference proteome</keyword>
<dbReference type="Proteomes" id="UP000275368">
    <property type="component" value="Chromosome"/>
</dbReference>
<protein>
    <submittedName>
        <fullName evidence="1">Uncharacterized protein</fullName>
    </submittedName>
</protein>
<sequence>MSVVIGAAMMVMWASTLAAAKKILLRITVSKDILIARSLRENPLPFLHISYVTESVVHTCKDNQQQAQTQLITIQDVEVGINNQVIEILEDMQFHAEQLSTINDRMKKH</sequence>
<proteinExistence type="predicted"/>
<name>A0A3G9IVR4_9BACL</name>
<evidence type="ECO:0000313" key="2">
    <source>
        <dbReference type="Proteomes" id="UP000275368"/>
    </source>
</evidence>
<dbReference type="EMBL" id="AP019308">
    <property type="protein sequence ID" value="BBH22957.1"/>
    <property type="molecule type" value="Genomic_DNA"/>
</dbReference>
<dbReference type="AlphaFoldDB" id="A0A3G9IVR4"/>
<gene>
    <name evidence="1" type="ORF">Back11_43020</name>
</gene>